<dbReference type="GO" id="GO:0000329">
    <property type="term" value="C:fungal-type vacuole membrane"/>
    <property type="evidence" value="ECO:0007669"/>
    <property type="project" value="TreeGrafter"/>
</dbReference>
<keyword evidence="5 7" id="KW-1133">Transmembrane helix</keyword>
<evidence type="ECO:0000313" key="8">
    <source>
        <dbReference type="EMBL" id="EGW34162.1"/>
    </source>
</evidence>
<feature type="transmembrane region" description="Helical" evidence="7">
    <location>
        <begin position="20"/>
        <end position="42"/>
    </location>
</feature>
<feature type="transmembrane region" description="Helical" evidence="7">
    <location>
        <begin position="450"/>
        <end position="469"/>
    </location>
</feature>
<evidence type="ECO:0008006" key="10">
    <source>
        <dbReference type="Google" id="ProtNLM"/>
    </source>
</evidence>
<feature type="transmembrane region" description="Helical" evidence="7">
    <location>
        <begin position="95"/>
        <end position="117"/>
    </location>
</feature>
<dbReference type="OMA" id="CNILQQV"/>
<feature type="transmembrane region" description="Helical" evidence="7">
    <location>
        <begin position="366"/>
        <end position="388"/>
    </location>
</feature>
<comment type="subcellular location">
    <subcellularLocation>
        <location evidence="1">Membrane</location>
        <topology evidence="1">Multi-pass membrane protein</topology>
    </subcellularLocation>
</comment>
<dbReference type="InParanoid" id="G3AHJ8"/>
<keyword evidence="4 7" id="KW-0812">Transmembrane</keyword>
<name>G3AHJ8_SPAPN</name>
<feature type="transmembrane region" description="Helical" evidence="7">
    <location>
        <begin position="420"/>
        <end position="438"/>
    </location>
</feature>
<feature type="transmembrane region" description="Helical" evidence="7">
    <location>
        <begin position="185"/>
        <end position="206"/>
    </location>
</feature>
<dbReference type="GeneID" id="18872979"/>
<dbReference type="InterPro" id="IPR052599">
    <property type="entry name" value="SLC43A_AATransporter"/>
</dbReference>
<dbReference type="EMBL" id="GL996500">
    <property type="protein sequence ID" value="EGW34162.1"/>
    <property type="molecule type" value="Genomic_DNA"/>
</dbReference>
<dbReference type="KEGG" id="spaa:SPAPADRAFT_59592"/>
<dbReference type="AlphaFoldDB" id="G3AHJ8"/>
<reference evidence="8 9" key="1">
    <citation type="journal article" date="2011" name="Proc. Natl. Acad. Sci. U.S.A.">
        <title>Comparative genomics of xylose-fermenting fungi for enhanced biofuel production.</title>
        <authorList>
            <person name="Wohlbach D.J."/>
            <person name="Kuo A."/>
            <person name="Sato T.K."/>
            <person name="Potts K.M."/>
            <person name="Salamov A.A."/>
            <person name="LaButti K.M."/>
            <person name="Sun H."/>
            <person name="Clum A."/>
            <person name="Pangilinan J.L."/>
            <person name="Lindquist E.A."/>
            <person name="Lucas S."/>
            <person name="Lapidus A."/>
            <person name="Jin M."/>
            <person name="Gunawan C."/>
            <person name="Balan V."/>
            <person name="Dale B.E."/>
            <person name="Jeffries T.W."/>
            <person name="Zinkel R."/>
            <person name="Barry K.W."/>
            <person name="Grigoriev I.V."/>
            <person name="Gasch A.P."/>
        </authorList>
    </citation>
    <scope>NUCLEOTIDE SEQUENCE [LARGE SCALE GENOMIC DNA]</scope>
    <source>
        <strain evidence="9">NRRL Y-27907 / 11-Y1</strain>
    </source>
</reference>
<feature type="transmembrane region" description="Helical" evidence="7">
    <location>
        <begin position="123"/>
        <end position="142"/>
    </location>
</feature>
<dbReference type="OrthoDB" id="330047at2759"/>
<dbReference type="RefSeq" id="XP_007373746.1">
    <property type="nucleotide sequence ID" value="XM_007373684.1"/>
</dbReference>
<sequence>MRGLGYRPSTSRRLLQISCAIGWCLFAAGPIFGFAAIKPIFIKEGVYHDKCPANSNSECTQQELALDFLFTAGCMVTNISALPVGWILDSYGPKTTGIIGSFILGIGAICLSLASNILFMDGYLAGFILLALGGPFVFISCFQLANSFPKRSGLVLALITGSFDSSSALFLFYRMYYDNIHKLSVSGFFACYLIVPIFIYLCQILLMPEELYKTVATLAKIAETGIDETGKPLDTDLLYPEDIAEDSDDNTVEYYQPTIQETTSLLLRRASISAQVPSIRRASFSSVASNKSVYEQEADLKLTRSSGGVFGILHGYSIRDQLSSSWFLLMCLFTMTQMLRINYFVATIKSQELYLYNGNEELATSINHFFDIALPVGGIIAVPFIGMILDNCTTLSVLALLTGLTVFVGIAGLLSWLPATYAGILVLVVFRPFFYTSVSDFCAKVFGYETFGTVYGSIIAFSGLCNIFQQVMDKVTLEIFKKNPGPINIILTVLTGVSGFALIGFVKSQEMEIKRLQLEMEAQEAIDRPIPT</sequence>
<dbReference type="Gene3D" id="1.20.1250.20">
    <property type="entry name" value="MFS general substrate transporter like domains"/>
    <property type="match status" value="1"/>
</dbReference>
<feature type="transmembrane region" description="Helical" evidence="7">
    <location>
        <begin position="489"/>
        <end position="506"/>
    </location>
</feature>
<protein>
    <recommendedName>
        <fullName evidence="10">Protein FMP42</fullName>
    </recommendedName>
</protein>
<evidence type="ECO:0000256" key="2">
    <source>
        <dbReference type="ARBA" id="ARBA00006595"/>
    </source>
</evidence>
<dbReference type="HOGENOM" id="CLU_014401_1_1_1"/>
<feature type="transmembrane region" description="Helical" evidence="7">
    <location>
        <begin position="68"/>
        <end position="88"/>
    </location>
</feature>
<proteinExistence type="inferred from homology"/>
<gene>
    <name evidence="8" type="ORF">SPAPADRAFT_59592</name>
</gene>
<evidence type="ECO:0000256" key="7">
    <source>
        <dbReference type="SAM" id="Phobius"/>
    </source>
</evidence>
<feature type="transmembrane region" description="Helical" evidence="7">
    <location>
        <begin position="326"/>
        <end position="346"/>
    </location>
</feature>
<dbReference type="InterPro" id="IPR036259">
    <property type="entry name" value="MFS_trans_sf"/>
</dbReference>
<keyword evidence="9" id="KW-1185">Reference proteome</keyword>
<dbReference type="PANTHER" id="PTHR20772">
    <property type="entry name" value="PROTEIN FMP42"/>
    <property type="match status" value="1"/>
</dbReference>
<dbReference type="PANTHER" id="PTHR20772:SF2">
    <property type="entry name" value="PROTEIN FMP42"/>
    <property type="match status" value="1"/>
</dbReference>
<accession>G3AHJ8</accession>
<dbReference type="Proteomes" id="UP000000709">
    <property type="component" value="Unassembled WGS sequence"/>
</dbReference>
<comment type="similarity">
    <text evidence="2">Belongs to the SLC43A transporter (TC 2.A.1.44) family.</text>
</comment>
<feature type="transmembrane region" description="Helical" evidence="7">
    <location>
        <begin position="154"/>
        <end position="173"/>
    </location>
</feature>
<dbReference type="eggNOG" id="ENOG502QRYG">
    <property type="taxonomic scope" value="Eukaryota"/>
</dbReference>
<evidence type="ECO:0000256" key="3">
    <source>
        <dbReference type="ARBA" id="ARBA00022448"/>
    </source>
</evidence>
<organism evidence="9">
    <name type="scientific">Spathaspora passalidarum (strain NRRL Y-27907 / 11-Y1)</name>
    <dbReference type="NCBI Taxonomy" id="619300"/>
    <lineage>
        <taxon>Eukaryota</taxon>
        <taxon>Fungi</taxon>
        <taxon>Dikarya</taxon>
        <taxon>Ascomycota</taxon>
        <taxon>Saccharomycotina</taxon>
        <taxon>Pichiomycetes</taxon>
        <taxon>Debaryomycetaceae</taxon>
        <taxon>Spathaspora</taxon>
    </lineage>
</organism>
<evidence type="ECO:0000256" key="4">
    <source>
        <dbReference type="ARBA" id="ARBA00022692"/>
    </source>
</evidence>
<keyword evidence="6 7" id="KW-0472">Membrane</keyword>
<dbReference type="SUPFAM" id="SSF103473">
    <property type="entry name" value="MFS general substrate transporter"/>
    <property type="match status" value="1"/>
</dbReference>
<evidence type="ECO:0000313" key="9">
    <source>
        <dbReference type="Proteomes" id="UP000000709"/>
    </source>
</evidence>
<keyword evidence="3" id="KW-0813">Transport</keyword>
<feature type="transmembrane region" description="Helical" evidence="7">
    <location>
        <begin position="395"/>
        <end position="414"/>
    </location>
</feature>
<evidence type="ECO:0000256" key="1">
    <source>
        <dbReference type="ARBA" id="ARBA00004141"/>
    </source>
</evidence>
<evidence type="ECO:0000256" key="6">
    <source>
        <dbReference type="ARBA" id="ARBA00023136"/>
    </source>
</evidence>
<evidence type="ECO:0000256" key="5">
    <source>
        <dbReference type="ARBA" id="ARBA00022989"/>
    </source>
</evidence>